<evidence type="ECO:0000256" key="2">
    <source>
        <dbReference type="ARBA" id="ARBA00001947"/>
    </source>
</evidence>
<dbReference type="InterPro" id="IPR036390">
    <property type="entry name" value="WH_DNA-bd_sf"/>
</dbReference>
<dbReference type="GO" id="GO:0009378">
    <property type="term" value="F:four-way junction helicase activity"/>
    <property type="evidence" value="ECO:0007669"/>
    <property type="project" value="TreeGrafter"/>
</dbReference>
<dbReference type="EMBL" id="AE015929">
    <property type="protein sequence ID" value="AAO04098.1"/>
    <property type="molecule type" value="Genomic_DNA"/>
</dbReference>
<dbReference type="InterPro" id="IPR014001">
    <property type="entry name" value="Helicase_ATP-bd"/>
</dbReference>
<keyword evidence="7" id="KW-0378">Hydrolase</keyword>
<dbReference type="Pfam" id="PF09382">
    <property type="entry name" value="RQC"/>
    <property type="match status" value="1"/>
</dbReference>
<dbReference type="HOGENOM" id="CLU_001103_14_3_9"/>
<dbReference type="AlphaFoldDB" id="A0A0H2VFE1"/>
<dbReference type="GO" id="GO:0016787">
    <property type="term" value="F:hydrolase activity"/>
    <property type="evidence" value="ECO:0007669"/>
    <property type="project" value="UniProtKB-KW"/>
</dbReference>
<dbReference type="SUPFAM" id="SSF46785">
    <property type="entry name" value="Winged helix' DNA-binding domain"/>
    <property type="match status" value="1"/>
</dbReference>
<dbReference type="NCBIfam" id="TIGR00614">
    <property type="entry name" value="recQ_fam"/>
    <property type="match status" value="1"/>
</dbReference>
<dbReference type="Pfam" id="PF16124">
    <property type="entry name" value="RecQ_Zn_bind"/>
    <property type="match status" value="1"/>
</dbReference>
<dbReference type="GO" id="GO:0006281">
    <property type="term" value="P:DNA repair"/>
    <property type="evidence" value="ECO:0007669"/>
    <property type="project" value="UniProtKB-KW"/>
</dbReference>
<keyword evidence="14" id="KW-0413">Isomerase</keyword>
<dbReference type="FunFam" id="3.40.50.300:FF:002198">
    <property type="entry name" value="ATP-dependent DNA helicase RecQ"/>
    <property type="match status" value="1"/>
</dbReference>
<evidence type="ECO:0000256" key="11">
    <source>
        <dbReference type="ARBA" id="ARBA00023125"/>
    </source>
</evidence>
<dbReference type="Pfam" id="PF00570">
    <property type="entry name" value="HRDC"/>
    <property type="match status" value="1"/>
</dbReference>
<comment type="cofactor">
    <cofactor evidence="2">
        <name>Zn(2+)</name>
        <dbReference type="ChEBI" id="CHEBI:29105"/>
    </cofactor>
</comment>
<dbReference type="KEGG" id="sep:SE_0501"/>
<dbReference type="InterPro" id="IPR001650">
    <property type="entry name" value="Helicase_C-like"/>
</dbReference>
<dbReference type="SMART" id="SM00487">
    <property type="entry name" value="DEXDc"/>
    <property type="match status" value="1"/>
</dbReference>
<dbReference type="InterPro" id="IPR018982">
    <property type="entry name" value="RQC_domain"/>
</dbReference>
<comment type="similarity">
    <text evidence="3">Belongs to the helicase family. RecQ subfamily.</text>
</comment>
<dbReference type="SUPFAM" id="SSF47819">
    <property type="entry name" value="HRDC-like"/>
    <property type="match status" value="1"/>
</dbReference>
<evidence type="ECO:0000256" key="3">
    <source>
        <dbReference type="ARBA" id="ARBA00005446"/>
    </source>
</evidence>
<dbReference type="GO" id="GO:0043590">
    <property type="term" value="C:bacterial nucleoid"/>
    <property type="evidence" value="ECO:0007669"/>
    <property type="project" value="TreeGrafter"/>
</dbReference>
<dbReference type="InterPro" id="IPR010997">
    <property type="entry name" value="HRDC-like_sf"/>
</dbReference>
<dbReference type="InterPro" id="IPR004589">
    <property type="entry name" value="DNA_helicase_ATP-dep_RecQ"/>
</dbReference>
<evidence type="ECO:0000256" key="12">
    <source>
        <dbReference type="ARBA" id="ARBA00023172"/>
    </source>
</evidence>
<protein>
    <recommendedName>
        <fullName evidence="16">DNA helicase RecQ</fullName>
        <ecNumber evidence="16">5.6.2.4</ecNumber>
    </recommendedName>
</protein>
<dbReference type="SMART" id="SM00956">
    <property type="entry name" value="RQC"/>
    <property type="match status" value="1"/>
</dbReference>
<comment type="cofactor">
    <cofactor evidence="1">
        <name>Mg(2+)</name>
        <dbReference type="ChEBI" id="CHEBI:18420"/>
    </cofactor>
</comment>
<evidence type="ECO:0000256" key="13">
    <source>
        <dbReference type="ARBA" id="ARBA00023204"/>
    </source>
</evidence>
<dbReference type="Gene3D" id="1.10.150.80">
    <property type="entry name" value="HRDC domain"/>
    <property type="match status" value="1"/>
</dbReference>
<dbReference type="InterPro" id="IPR006293">
    <property type="entry name" value="DNA_helicase_ATP-dep_RecQ_bac"/>
</dbReference>
<dbReference type="Gene3D" id="3.40.50.300">
    <property type="entry name" value="P-loop containing nucleotide triphosphate hydrolases"/>
    <property type="match status" value="2"/>
</dbReference>
<accession>A0A0H2VFE1</accession>
<evidence type="ECO:0000256" key="16">
    <source>
        <dbReference type="NCBIfam" id="TIGR01389"/>
    </source>
</evidence>
<dbReference type="SUPFAM" id="SSF52540">
    <property type="entry name" value="P-loop containing nucleoside triphosphate hydrolases"/>
    <property type="match status" value="1"/>
</dbReference>
<dbReference type="CDD" id="cd17920">
    <property type="entry name" value="DEXHc_RecQ"/>
    <property type="match status" value="1"/>
</dbReference>
<evidence type="ECO:0000256" key="5">
    <source>
        <dbReference type="ARBA" id="ARBA00022741"/>
    </source>
</evidence>
<dbReference type="InterPro" id="IPR027417">
    <property type="entry name" value="P-loop_NTPase"/>
</dbReference>
<dbReference type="Pfam" id="PF00271">
    <property type="entry name" value="Helicase_C"/>
    <property type="match status" value="1"/>
</dbReference>
<evidence type="ECO:0000256" key="1">
    <source>
        <dbReference type="ARBA" id="ARBA00001946"/>
    </source>
</evidence>
<dbReference type="Gene3D" id="1.10.10.10">
    <property type="entry name" value="Winged helix-like DNA-binding domain superfamily/Winged helix DNA-binding domain"/>
    <property type="match status" value="1"/>
</dbReference>
<evidence type="ECO:0000256" key="4">
    <source>
        <dbReference type="ARBA" id="ARBA00022723"/>
    </source>
</evidence>
<dbReference type="InterPro" id="IPR044876">
    <property type="entry name" value="HRDC_dom_sf"/>
</dbReference>
<dbReference type="GO" id="GO:0046872">
    <property type="term" value="F:metal ion binding"/>
    <property type="evidence" value="ECO:0007669"/>
    <property type="project" value="UniProtKB-KW"/>
</dbReference>
<dbReference type="GO" id="GO:0009432">
    <property type="term" value="P:SOS response"/>
    <property type="evidence" value="ECO:0007669"/>
    <property type="project" value="UniProtKB-UniRule"/>
</dbReference>
<dbReference type="OrthoDB" id="9763310at2"/>
<evidence type="ECO:0000256" key="9">
    <source>
        <dbReference type="ARBA" id="ARBA00022833"/>
    </source>
</evidence>
<keyword evidence="10" id="KW-0067">ATP-binding</keyword>
<dbReference type="GO" id="GO:0043138">
    <property type="term" value="F:3'-5' DNA helicase activity"/>
    <property type="evidence" value="ECO:0007669"/>
    <property type="project" value="UniProtKB-EC"/>
</dbReference>
<evidence type="ECO:0000256" key="15">
    <source>
        <dbReference type="ARBA" id="ARBA00034617"/>
    </source>
</evidence>
<sequence length="593" mass="68296">MMQETLSHYFGYKSFRPGQEEIITKILNHQHTLGVLPTGGGKSICYQVPGLMQGGTTIVISPLISLMKDQVDQLQAMGIQAAYLNSSLTHKQQKEIEEQIKRGAIQFLYVAPERFENTFFLNLLRKIEIPLIAFDEAHCISQWGHDFRPSYQSVIQKVFTLPQNFTIVALTATATAEVQQDIMSKLSIGQNDVVKTSTKRRNLIFKVNPTYQRQKFVVDYVANHEGQAGIIYCSTRKQVEELHEALNSEKIKSTIYHAGLTNKERIEAQNDFLYDRVEVVIATNAFGMGIDKSNVRYVIHYNMPGDLESYYQEAGRAGRDGLKSECILLFSERDKGLHEYFITVSQADDDYKDKMGEKLTKMIQYTKTKKCLEATIVHYFEPNENLEECNQCSNCIQENKTYDMTREAKMIISCIARMKQQESYSVIIQVLRGEVTDYIKHHHYNELTTHGLMKNYTTSELSHLIDELRFKGYLNENDEILMCDTSVKQLLNNHTKVYTTPFKQKTKEKVFINTVEGVDRALYRELVDVRKQLSDKLGIAPVSIFSDYTLEEFAKRKPESKQEMIAIDGVGSYKLKHYCPKFIETIQSYKTRI</sequence>
<keyword evidence="11" id="KW-0238">DNA-binding</keyword>
<dbReference type="PROSITE" id="PS51194">
    <property type="entry name" value="HELICASE_CTER"/>
    <property type="match status" value="1"/>
</dbReference>
<dbReference type="GO" id="GO:0030894">
    <property type="term" value="C:replisome"/>
    <property type="evidence" value="ECO:0007669"/>
    <property type="project" value="TreeGrafter"/>
</dbReference>
<name>A0A0H2VFE1_STAES</name>
<dbReference type="PROSITE" id="PS50967">
    <property type="entry name" value="HRDC"/>
    <property type="match status" value="1"/>
</dbReference>
<keyword evidence="9" id="KW-0862">Zinc</keyword>
<dbReference type="SMART" id="SM00341">
    <property type="entry name" value="HRDC"/>
    <property type="match status" value="1"/>
</dbReference>
<evidence type="ECO:0000256" key="7">
    <source>
        <dbReference type="ARBA" id="ARBA00022801"/>
    </source>
</evidence>
<dbReference type="Proteomes" id="UP000001411">
    <property type="component" value="Chromosome"/>
</dbReference>
<keyword evidence="6" id="KW-0227">DNA damage</keyword>
<evidence type="ECO:0000259" key="17">
    <source>
        <dbReference type="PROSITE" id="PS50967"/>
    </source>
</evidence>
<feature type="domain" description="HRDC" evidence="17">
    <location>
        <begin position="516"/>
        <end position="593"/>
    </location>
</feature>
<dbReference type="PANTHER" id="PTHR13710:SF105">
    <property type="entry name" value="ATP-DEPENDENT DNA HELICASE Q1"/>
    <property type="match status" value="1"/>
</dbReference>
<dbReference type="EC" id="5.6.2.4" evidence="16"/>
<keyword evidence="12" id="KW-0233">DNA recombination</keyword>
<evidence type="ECO:0000256" key="8">
    <source>
        <dbReference type="ARBA" id="ARBA00022806"/>
    </source>
</evidence>
<dbReference type="GO" id="GO:0003677">
    <property type="term" value="F:DNA binding"/>
    <property type="evidence" value="ECO:0007669"/>
    <property type="project" value="UniProtKB-KW"/>
</dbReference>
<gene>
    <name evidence="20" type="ordered locus">SE_0501</name>
</gene>
<feature type="domain" description="Helicase ATP-binding" evidence="18">
    <location>
        <begin position="23"/>
        <end position="192"/>
    </location>
</feature>
<evidence type="ECO:0000313" key="20">
    <source>
        <dbReference type="EMBL" id="AAO04098.1"/>
    </source>
</evidence>
<dbReference type="RefSeq" id="WP_011082627.1">
    <property type="nucleotide sequence ID" value="NC_004461.1"/>
</dbReference>
<keyword evidence="4" id="KW-0479">Metal-binding</keyword>
<comment type="catalytic activity">
    <reaction evidence="15">
        <text>Couples ATP hydrolysis with the unwinding of duplex DNA by translocating in the 3'-5' direction.</text>
        <dbReference type="EC" id="5.6.2.4"/>
    </reaction>
</comment>
<dbReference type="InterPro" id="IPR002121">
    <property type="entry name" value="HRDC_dom"/>
</dbReference>
<evidence type="ECO:0000259" key="19">
    <source>
        <dbReference type="PROSITE" id="PS51194"/>
    </source>
</evidence>
<dbReference type="Pfam" id="PF00270">
    <property type="entry name" value="DEAD"/>
    <property type="match status" value="1"/>
</dbReference>
<dbReference type="PROSITE" id="PS51192">
    <property type="entry name" value="HELICASE_ATP_BIND_1"/>
    <property type="match status" value="1"/>
</dbReference>
<dbReference type="InterPro" id="IPR036388">
    <property type="entry name" value="WH-like_DNA-bd_sf"/>
</dbReference>
<evidence type="ECO:0000256" key="10">
    <source>
        <dbReference type="ARBA" id="ARBA00022840"/>
    </source>
</evidence>
<feature type="domain" description="Helicase C-terminal" evidence="19">
    <location>
        <begin position="216"/>
        <end position="363"/>
    </location>
</feature>
<dbReference type="InterPro" id="IPR011545">
    <property type="entry name" value="DEAD/DEAH_box_helicase_dom"/>
</dbReference>
<evidence type="ECO:0000256" key="14">
    <source>
        <dbReference type="ARBA" id="ARBA00023235"/>
    </source>
</evidence>
<dbReference type="GO" id="GO:0006260">
    <property type="term" value="P:DNA replication"/>
    <property type="evidence" value="ECO:0007669"/>
    <property type="project" value="InterPro"/>
</dbReference>
<keyword evidence="5" id="KW-0547">Nucleotide-binding</keyword>
<dbReference type="GO" id="GO:0005524">
    <property type="term" value="F:ATP binding"/>
    <property type="evidence" value="ECO:0007669"/>
    <property type="project" value="UniProtKB-KW"/>
</dbReference>
<keyword evidence="8 20" id="KW-0347">Helicase</keyword>
<keyword evidence="13" id="KW-0234">DNA repair</keyword>
<dbReference type="InterPro" id="IPR032284">
    <property type="entry name" value="RecQ_Zn-bd"/>
</dbReference>
<dbReference type="PANTHER" id="PTHR13710">
    <property type="entry name" value="DNA HELICASE RECQ FAMILY MEMBER"/>
    <property type="match status" value="1"/>
</dbReference>
<dbReference type="FunFam" id="3.40.50.300:FF:000296">
    <property type="entry name" value="ATP-dependent DNA helicase RecQ"/>
    <property type="match status" value="1"/>
</dbReference>
<dbReference type="NCBIfam" id="TIGR01389">
    <property type="entry name" value="recQ"/>
    <property type="match status" value="1"/>
</dbReference>
<evidence type="ECO:0000256" key="6">
    <source>
        <dbReference type="ARBA" id="ARBA00022763"/>
    </source>
</evidence>
<evidence type="ECO:0000259" key="18">
    <source>
        <dbReference type="PROSITE" id="PS51192"/>
    </source>
</evidence>
<dbReference type="GO" id="GO:0005737">
    <property type="term" value="C:cytoplasm"/>
    <property type="evidence" value="ECO:0007669"/>
    <property type="project" value="TreeGrafter"/>
</dbReference>
<dbReference type="PATRIC" id="fig|176280.10.peg.473"/>
<evidence type="ECO:0000313" key="21">
    <source>
        <dbReference type="Proteomes" id="UP000001411"/>
    </source>
</evidence>
<dbReference type="SMART" id="SM00490">
    <property type="entry name" value="HELICc"/>
    <property type="match status" value="1"/>
</dbReference>
<organism evidence="20 21">
    <name type="scientific">Staphylococcus epidermidis (strain ATCC 12228 / FDA PCI 1200)</name>
    <dbReference type="NCBI Taxonomy" id="176280"/>
    <lineage>
        <taxon>Bacteria</taxon>
        <taxon>Bacillati</taxon>
        <taxon>Bacillota</taxon>
        <taxon>Bacilli</taxon>
        <taxon>Bacillales</taxon>
        <taxon>Staphylococcaceae</taxon>
        <taxon>Staphylococcus</taxon>
    </lineage>
</organism>
<dbReference type="GO" id="GO:0006310">
    <property type="term" value="P:DNA recombination"/>
    <property type="evidence" value="ECO:0007669"/>
    <property type="project" value="UniProtKB-UniRule"/>
</dbReference>
<proteinExistence type="inferred from homology"/>
<reference evidence="20 21" key="1">
    <citation type="journal article" date="2003" name="Mol. Microbiol.">
        <title>Genome-based analysis of virulence genes in a non-biofilm-forming Staphylococcus epidermidis strain (ATCC 12228).</title>
        <authorList>
            <person name="Zhang Y.Q."/>
            <person name="Ren S.X."/>
            <person name="Li H.L."/>
            <person name="Wang Y.X."/>
            <person name="Fu G."/>
            <person name="Yang J."/>
            <person name="Qin Z.Q."/>
            <person name="Miao Y.G."/>
            <person name="Wang W.Y."/>
            <person name="Chen R.S."/>
            <person name="Shen Y."/>
            <person name="Chen Z."/>
            <person name="Yuan Z.H."/>
            <person name="Zhao G.P."/>
            <person name="Qu D."/>
            <person name="Danchin A."/>
            <person name="Wen Y.M."/>
        </authorList>
    </citation>
    <scope>NUCLEOTIDE SEQUENCE [LARGE SCALE GENOMIC DNA]</scope>
    <source>
        <strain evidence="21">ATCC 12228 / FDA PCI 1200</strain>
    </source>
</reference>
<dbReference type="eggNOG" id="COG0514">
    <property type="taxonomic scope" value="Bacteria"/>
</dbReference>